<proteinExistence type="predicted"/>
<dbReference type="AlphaFoldDB" id="A0A4W5KEC1"/>
<dbReference type="Proteomes" id="UP000314982">
    <property type="component" value="Unassembled WGS sequence"/>
</dbReference>
<keyword evidence="12" id="KW-1185">Reference proteome</keyword>
<evidence type="ECO:0000256" key="9">
    <source>
        <dbReference type="SAM" id="MobiDB-lite"/>
    </source>
</evidence>
<dbReference type="FunFam" id="3.30.40.10:FF:000013">
    <property type="entry name" value="E3 ubiquitin-protein ligase MGRN1 isoform 1"/>
    <property type="match status" value="1"/>
</dbReference>
<keyword evidence="8" id="KW-0963">Cytoplasm</keyword>
<name>A0A4W5KEC1_9TELE</name>
<evidence type="ECO:0000256" key="3">
    <source>
        <dbReference type="ARBA" id="ARBA00022723"/>
    </source>
</evidence>
<dbReference type="GO" id="GO:0005769">
    <property type="term" value="C:early endosome"/>
    <property type="evidence" value="ECO:0007669"/>
    <property type="project" value="TreeGrafter"/>
</dbReference>
<dbReference type="GO" id="GO:0005634">
    <property type="term" value="C:nucleus"/>
    <property type="evidence" value="ECO:0007669"/>
    <property type="project" value="TreeGrafter"/>
</dbReference>
<evidence type="ECO:0000256" key="1">
    <source>
        <dbReference type="ARBA" id="ARBA00000900"/>
    </source>
</evidence>
<dbReference type="STRING" id="62062.ENSHHUP00000014502"/>
<reference evidence="11" key="3">
    <citation type="submission" date="2025-09" db="UniProtKB">
        <authorList>
            <consortium name="Ensembl"/>
        </authorList>
    </citation>
    <scope>IDENTIFICATION</scope>
</reference>
<dbReference type="InterPro" id="IPR001841">
    <property type="entry name" value="Znf_RING"/>
</dbReference>
<dbReference type="InterPro" id="IPR013083">
    <property type="entry name" value="Znf_RING/FYVE/PHD"/>
</dbReference>
<dbReference type="GO" id="GO:0005886">
    <property type="term" value="C:plasma membrane"/>
    <property type="evidence" value="ECO:0007669"/>
    <property type="project" value="TreeGrafter"/>
</dbReference>
<keyword evidence="3 8" id="KW-0479">Metal-binding</keyword>
<protein>
    <recommendedName>
        <fullName evidence="8">E3 ubiquitin-protein ligase</fullName>
        <ecNumber evidence="8">2.3.2.27</ecNumber>
    </recommendedName>
    <alternativeName>
        <fullName evidence="8">RING-type E3 ubiquitin transferase</fullName>
    </alternativeName>
</protein>
<dbReference type="GO" id="GO:0061630">
    <property type="term" value="F:ubiquitin protein ligase activity"/>
    <property type="evidence" value="ECO:0007669"/>
    <property type="project" value="UniProtKB-UniRule"/>
</dbReference>
<dbReference type="SMART" id="SM00184">
    <property type="entry name" value="RING"/>
    <property type="match status" value="1"/>
</dbReference>
<comment type="function">
    <text evidence="8">E3 ubiquitin ligase.</text>
</comment>
<keyword evidence="6 8" id="KW-0862">Zinc</keyword>
<dbReference type="Pfam" id="PF13920">
    <property type="entry name" value="zf-C3HC4_3"/>
    <property type="match status" value="1"/>
</dbReference>
<dbReference type="GO" id="GO:0008270">
    <property type="term" value="F:zinc ion binding"/>
    <property type="evidence" value="ECO:0007669"/>
    <property type="project" value="UniProtKB-KW"/>
</dbReference>
<dbReference type="GeneTree" id="ENSGT00390000009925"/>
<dbReference type="PROSITE" id="PS50089">
    <property type="entry name" value="ZF_RING_2"/>
    <property type="match status" value="1"/>
</dbReference>
<evidence type="ECO:0000256" key="7">
    <source>
        <dbReference type="PROSITE-ProRule" id="PRU00175"/>
    </source>
</evidence>
<dbReference type="Ensembl" id="ENSHHUT00000014991.1">
    <property type="protein sequence ID" value="ENSHHUP00000014502.1"/>
    <property type="gene ID" value="ENSHHUG00000008673.1"/>
</dbReference>
<dbReference type="InterPro" id="IPR045194">
    <property type="entry name" value="MGRN1/RNF157-like"/>
</dbReference>
<dbReference type="PANTHER" id="PTHR22996:SF2">
    <property type="entry name" value="E3 UBIQUITIN-PROTEIN LIGASE MGRN1"/>
    <property type="match status" value="1"/>
</dbReference>
<reference evidence="12" key="1">
    <citation type="submission" date="2018-06" db="EMBL/GenBank/DDBJ databases">
        <title>Genome assembly of Danube salmon.</title>
        <authorList>
            <person name="Macqueen D.J."/>
            <person name="Gundappa M.K."/>
        </authorList>
    </citation>
    <scope>NUCLEOTIDE SEQUENCE [LARGE SCALE GENOMIC DNA]</scope>
</reference>
<feature type="compositionally biased region" description="Low complexity" evidence="9">
    <location>
        <begin position="448"/>
        <end position="460"/>
    </location>
</feature>
<dbReference type="EC" id="2.3.2.27" evidence="8"/>
<dbReference type="Pfam" id="PF26192">
    <property type="entry name" value="RNF157-like_N"/>
    <property type="match status" value="1"/>
</dbReference>
<dbReference type="PANTHER" id="PTHR22996">
    <property type="entry name" value="MAHOGUNIN"/>
    <property type="match status" value="1"/>
</dbReference>
<feature type="compositionally biased region" description="Polar residues" evidence="9">
    <location>
        <begin position="415"/>
        <end position="427"/>
    </location>
</feature>
<keyword evidence="2 8" id="KW-0808">Transferase</keyword>
<feature type="domain" description="RING-type" evidence="10">
    <location>
        <begin position="269"/>
        <end position="308"/>
    </location>
</feature>
<evidence type="ECO:0000259" key="10">
    <source>
        <dbReference type="PROSITE" id="PS50089"/>
    </source>
</evidence>
<evidence type="ECO:0000256" key="6">
    <source>
        <dbReference type="ARBA" id="ARBA00022833"/>
    </source>
</evidence>
<evidence type="ECO:0000256" key="5">
    <source>
        <dbReference type="ARBA" id="ARBA00022786"/>
    </source>
</evidence>
<evidence type="ECO:0000256" key="2">
    <source>
        <dbReference type="ARBA" id="ARBA00022679"/>
    </source>
</evidence>
<evidence type="ECO:0000313" key="11">
    <source>
        <dbReference type="Ensembl" id="ENSHHUP00000014502.1"/>
    </source>
</evidence>
<dbReference type="GO" id="GO:0045744">
    <property type="term" value="P:negative regulation of G protein-coupled receptor signaling pathway"/>
    <property type="evidence" value="ECO:0007669"/>
    <property type="project" value="TreeGrafter"/>
</dbReference>
<reference evidence="11" key="2">
    <citation type="submission" date="2025-08" db="UniProtKB">
        <authorList>
            <consortium name="Ensembl"/>
        </authorList>
    </citation>
    <scope>IDENTIFICATION</scope>
</reference>
<keyword evidence="5 8" id="KW-0833">Ubl conjugation pathway</keyword>
<organism evidence="11 12">
    <name type="scientific">Hucho hucho</name>
    <name type="common">huchen</name>
    <dbReference type="NCBI Taxonomy" id="62062"/>
    <lineage>
        <taxon>Eukaryota</taxon>
        <taxon>Metazoa</taxon>
        <taxon>Chordata</taxon>
        <taxon>Craniata</taxon>
        <taxon>Vertebrata</taxon>
        <taxon>Euteleostomi</taxon>
        <taxon>Actinopterygii</taxon>
        <taxon>Neopterygii</taxon>
        <taxon>Teleostei</taxon>
        <taxon>Protacanthopterygii</taxon>
        <taxon>Salmoniformes</taxon>
        <taxon>Salmonidae</taxon>
        <taxon>Salmoninae</taxon>
        <taxon>Hucho</taxon>
    </lineage>
</organism>
<dbReference type="SUPFAM" id="SSF57850">
    <property type="entry name" value="RING/U-box"/>
    <property type="match status" value="1"/>
</dbReference>
<evidence type="ECO:0000256" key="4">
    <source>
        <dbReference type="ARBA" id="ARBA00022771"/>
    </source>
</evidence>
<comment type="catalytic activity">
    <reaction evidence="1 8">
        <text>S-ubiquitinyl-[E2 ubiquitin-conjugating enzyme]-L-cysteine + [acceptor protein]-L-lysine = [E2 ubiquitin-conjugating enzyme]-L-cysteine + N(6)-ubiquitinyl-[acceptor protein]-L-lysine.</text>
        <dbReference type="EC" id="2.3.2.27"/>
    </reaction>
</comment>
<accession>A0A4W5KEC1</accession>
<dbReference type="Gene3D" id="3.30.40.10">
    <property type="entry name" value="Zinc/RING finger domain, C3HC4 (zinc finger)"/>
    <property type="match status" value="1"/>
</dbReference>
<keyword evidence="4 7" id="KW-0863">Zinc-finger</keyword>
<comment type="subcellular location">
    <subcellularLocation>
        <location evidence="8">Cytoplasm</location>
    </subcellularLocation>
</comment>
<dbReference type="InterPro" id="IPR058981">
    <property type="entry name" value="MGRN1/RNF157-like_N"/>
</dbReference>
<dbReference type="GO" id="GO:0016567">
    <property type="term" value="P:protein ubiquitination"/>
    <property type="evidence" value="ECO:0007669"/>
    <property type="project" value="UniProtKB-UniRule"/>
</dbReference>
<dbReference type="GO" id="GO:0043951">
    <property type="term" value="P:negative regulation of cAMP-mediated signaling"/>
    <property type="evidence" value="ECO:0007669"/>
    <property type="project" value="TreeGrafter"/>
</dbReference>
<feature type="region of interest" description="Disordered" evidence="9">
    <location>
        <begin position="391"/>
        <end position="467"/>
    </location>
</feature>
<evidence type="ECO:0000313" key="12">
    <source>
        <dbReference type="Proteomes" id="UP000314982"/>
    </source>
</evidence>
<dbReference type="GO" id="GO:0008333">
    <property type="term" value="P:endosome to lysosome transport"/>
    <property type="evidence" value="ECO:0007669"/>
    <property type="project" value="TreeGrafter"/>
</dbReference>
<sequence length="593" mass="65308">MGSILSRRIAGVEDIDIQANSAYRFPPKSGNYFASHFFMGGEKFDTPHPEGYLFGENMDLNFLGNRPVQFPYVTPAPHEPVKTLRSLVNIRKDSLRLVRYKDDTDAPVEEGGKPKVLYGVEFTFDADARVAITLYCQAFEEFTNGMAMYNPKGPALVSETVHYKRGVSQHFSLPSFKIDFTNWKEEDLNFDLDRGVFPMVIQAVVDEGDVTPFLPFKHVDGSFSVKPLKQKQIVDRVSYLLQEIYGIENKNNQDTKPSEDENSDNSNECVVCLSDLRDTIILPCRHLCLCNSCADTLRYQANNCPICRLPFRALLQIRAVRKKPGPLSPVSFSPVLAQTMDHDEHSSSDSVPPGFEPISLLEALNGLHSVSPSIPPAPLYDDINFSGSLVGEGRPLGSPEHSGDGGLQKGKVSKSPDSTLRSPSSPIQEEDEEKLSEMSDAQPLTLLSSSPAPTEATAAEDVPELHSGGEREILQDYSSEHSSLTKTESDSPGDLSLPGKLIITQGPGPCVSVRVCTIVYVCLNIKDILWFFCILFASSSESSAHEPKVAAENCVLRHICTDMCTMSLSLYCVCVASCHSLGRLNIIGRNFHC</sequence>
<evidence type="ECO:0000256" key="8">
    <source>
        <dbReference type="RuleBase" id="RU369081"/>
    </source>
</evidence>